<evidence type="ECO:0000259" key="2">
    <source>
        <dbReference type="PROSITE" id="PS50110"/>
    </source>
</evidence>
<feature type="domain" description="Response regulatory" evidence="2">
    <location>
        <begin position="6"/>
        <end position="126"/>
    </location>
</feature>
<dbReference type="Pfam" id="PF00072">
    <property type="entry name" value="Response_reg"/>
    <property type="match status" value="1"/>
</dbReference>
<dbReference type="EMBL" id="WPIN01000033">
    <property type="protein sequence ID" value="MVM36200.1"/>
    <property type="molecule type" value="Genomic_DNA"/>
</dbReference>
<sequence>MNKTYHVLVVDDDPDDQLFIQMAFEQVSIHYRIQLASNGLEGLNYIENNSISPDLILLDLNMPFLNGFDMLAYLKQSPRYRHLPIVILTTSDDSDDIDKGYDLGVNSFITKPNDFQALTNIIQTIHFYWFEIVKTPARLPVIGH</sequence>
<feature type="modified residue" description="4-aspartylphosphate" evidence="1">
    <location>
        <position position="59"/>
    </location>
</feature>
<dbReference type="GO" id="GO:0000160">
    <property type="term" value="P:phosphorelay signal transduction system"/>
    <property type="evidence" value="ECO:0007669"/>
    <property type="project" value="InterPro"/>
</dbReference>
<dbReference type="PROSITE" id="PS50110">
    <property type="entry name" value="RESPONSE_REGULATORY"/>
    <property type="match status" value="1"/>
</dbReference>
<evidence type="ECO:0000313" key="4">
    <source>
        <dbReference type="Proteomes" id="UP000436006"/>
    </source>
</evidence>
<keyword evidence="4" id="KW-1185">Reference proteome</keyword>
<evidence type="ECO:0000313" key="3">
    <source>
        <dbReference type="EMBL" id="MVM36200.1"/>
    </source>
</evidence>
<organism evidence="3 4">
    <name type="scientific">Spirosoma arboris</name>
    <dbReference type="NCBI Taxonomy" id="2682092"/>
    <lineage>
        <taxon>Bacteria</taxon>
        <taxon>Pseudomonadati</taxon>
        <taxon>Bacteroidota</taxon>
        <taxon>Cytophagia</taxon>
        <taxon>Cytophagales</taxon>
        <taxon>Cytophagaceae</taxon>
        <taxon>Spirosoma</taxon>
    </lineage>
</organism>
<keyword evidence="1" id="KW-0597">Phosphoprotein</keyword>
<accession>A0A7K1SR25</accession>
<dbReference type="RefSeq" id="WP_157590999.1">
    <property type="nucleotide sequence ID" value="NZ_WPIN01000033.1"/>
</dbReference>
<protein>
    <submittedName>
        <fullName evidence="3">Response regulator</fullName>
    </submittedName>
</protein>
<dbReference type="InterPro" id="IPR011006">
    <property type="entry name" value="CheY-like_superfamily"/>
</dbReference>
<dbReference type="Proteomes" id="UP000436006">
    <property type="component" value="Unassembled WGS sequence"/>
</dbReference>
<proteinExistence type="predicted"/>
<comment type="caution">
    <text evidence="3">The sequence shown here is derived from an EMBL/GenBank/DDBJ whole genome shotgun (WGS) entry which is preliminary data.</text>
</comment>
<name>A0A7K1SR25_9BACT</name>
<dbReference type="SUPFAM" id="SSF52172">
    <property type="entry name" value="CheY-like"/>
    <property type="match status" value="1"/>
</dbReference>
<evidence type="ECO:0000256" key="1">
    <source>
        <dbReference type="PROSITE-ProRule" id="PRU00169"/>
    </source>
</evidence>
<dbReference type="AlphaFoldDB" id="A0A7K1SR25"/>
<dbReference type="PANTHER" id="PTHR44520">
    <property type="entry name" value="RESPONSE REGULATOR RCP1-RELATED"/>
    <property type="match status" value="1"/>
</dbReference>
<gene>
    <name evidence="3" type="ORF">GO755_39690</name>
</gene>
<dbReference type="SMART" id="SM00448">
    <property type="entry name" value="REC"/>
    <property type="match status" value="1"/>
</dbReference>
<dbReference type="InterPro" id="IPR001789">
    <property type="entry name" value="Sig_transdc_resp-reg_receiver"/>
</dbReference>
<dbReference type="Gene3D" id="3.40.50.2300">
    <property type="match status" value="1"/>
</dbReference>
<dbReference type="PANTHER" id="PTHR44520:SF2">
    <property type="entry name" value="RESPONSE REGULATOR RCP1"/>
    <property type="match status" value="1"/>
</dbReference>
<reference evidence="3 4" key="1">
    <citation type="submission" date="2019-12" db="EMBL/GenBank/DDBJ databases">
        <title>Spirosoma sp. HMF4905 genome sequencing and assembly.</title>
        <authorList>
            <person name="Kang H."/>
            <person name="Cha I."/>
            <person name="Kim H."/>
            <person name="Joh K."/>
        </authorList>
    </citation>
    <scope>NUCLEOTIDE SEQUENCE [LARGE SCALE GENOMIC DNA]</scope>
    <source>
        <strain evidence="3 4">HMF4905</strain>
    </source>
</reference>
<dbReference type="InterPro" id="IPR052893">
    <property type="entry name" value="TCS_response_regulator"/>
</dbReference>